<dbReference type="Pfam" id="PF19573">
    <property type="entry name" value="DUF6089"/>
    <property type="match status" value="1"/>
</dbReference>
<dbReference type="Proteomes" id="UP000217276">
    <property type="component" value="Chromosome"/>
</dbReference>
<keyword evidence="3" id="KW-1185">Reference proteome</keyword>
<reference evidence="3" key="1">
    <citation type="submission" date="2017-06" db="EMBL/GenBank/DDBJ databases">
        <title>Capnocytophaga spp. assemblies.</title>
        <authorList>
            <person name="Gulvik C.A."/>
        </authorList>
    </citation>
    <scope>NUCLEOTIDE SEQUENCE [LARGE SCALE GENOMIC DNA]</scope>
    <source>
        <strain evidence="3">H6253</strain>
    </source>
</reference>
<gene>
    <name evidence="2" type="ORF">CGC53_01695</name>
</gene>
<dbReference type="EMBL" id="CP022384">
    <property type="protein sequence ID" value="ATA81153.1"/>
    <property type="molecule type" value="Genomic_DNA"/>
</dbReference>
<evidence type="ECO:0000259" key="1">
    <source>
        <dbReference type="Pfam" id="PF19573"/>
    </source>
</evidence>
<proteinExistence type="predicted"/>
<sequence>MYRILYITGILLMVQLASAQRYEVGVFLGGSNPISDVGSTYYVYPNQVAFGGLFKWNFHQRMALRVQVNKSSLKGDDAQSDIPGKINRQFSFKSDLTELSVGAEFNFFRFRIKNLLDKPMTPYLYIGAAAFWHDDLYFEKAVTPPVEATDTTKRTLSYTFPVIFGVKKKITMRLILAGEVGFRYTLTNNLDGSLPKERPFSFGNKASNDWYTFTGLTLTYTFGEEPCYCRK</sequence>
<dbReference type="Gene3D" id="2.40.160.20">
    <property type="match status" value="1"/>
</dbReference>
<accession>A0A250F7P5</accession>
<dbReference type="InterPro" id="IPR045743">
    <property type="entry name" value="DUF6089"/>
</dbReference>
<feature type="domain" description="DUF6089" evidence="1">
    <location>
        <begin position="4"/>
        <end position="230"/>
    </location>
</feature>
<name>A0A250F7P5_9FLAO</name>
<dbReference type="InterPro" id="IPR011250">
    <property type="entry name" value="OMP/PagP_B-barrel"/>
</dbReference>
<dbReference type="AlphaFoldDB" id="A0A250F7P5"/>
<evidence type="ECO:0000313" key="2">
    <source>
        <dbReference type="EMBL" id="ATA81153.1"/>
    </source>
</evidence>
<dbReference type="KEGG" id="clk:CGC53_01695"/>
<protein>
    <recommendedName>
        <fullName evidence="1">DUF6089 domain-containing protein</fullName>
    </recommendedName>
</protein>
<dbReference type="SUPFAM" id="SSF56925">
    <property type="entry name" value="OMPA-like"/>
    <property type="match status" value="1"/>
</dbReference>
<evidence type="ECO:0000313" key="3">
    <source>
        <dbReference type="Proteomes" id="UP000217276"/>
    </source>
</evidence>
<organism evidence="2 3">
    <name type="scientific">Capnocytophaga leadbetteri</name>
    <dbReference type="NCBI Taxonomy" id="327575"/>
    <lineage>
        <taxon>Bacteria</taxon>
        <taxon>Pseudomonadati</taxon>
        <taxon>Bacteroidota</taxon>
        <taxon>Flavobacteriia</taxon>
        <taxon>Flavobacteriales</taxon>
        <taxon>Flavobacteriaceae</taxon>
        <taxon>Capnocytophaga</taxon>
    </lineage>
</organism>
<dbReference type="RefSeq" id="WP_095913069.1">
    <property type="nucleotide sequence ID" value="NZ_CAJZEI010000112.1"/>
</dbReference>